<feature type="non-terminal residue" evidence="10">
    <location>
        <position position="598"/>
    </location>
</feature>
<reference evidence="10" key="1">
    <citation type="journal article" date="2021" name="Cell">
        <title>Tracing the genetic footprints of vertebrate landing in non-teleost ray-finned fishes.</title>
        <authorList>
            <person name="Bi X."/>
            <person name="Wang K."/>
            <person name="Yang L."/>
            <person name="Pan H."/>
            <person name="Jiang H."/>
            <person name="Wei Q."/>
            <person name="Fang M."/>
            <person name="Yu H."/>
            <person name="Zhu C."/>
            <person name="Cai Y."/>
            <person name="He Y."/>
            <person name="Gan X."/>
            <person name="Zeng H."/>
            <person name="Yu D."/>
            <person name="Zhu Y."/>
            <person name="Jiang H."/>
            <person name="Qiu Q."/>
            <person name="Yang H."/>
            <person name="Zhang Y.E."/>
            <person name="Wang W."/>
            <person name="Zhu M."/>
            <person name="He S."/>
            <person name="Zhang G."/>
        </authorList>
    </citation>
    <scope>NUCLEOTIDE SEQUENCE</scope>
    <source>
        <strain evidence="10">Pddl_001</strain>
    </source>
</reference>
<dbReference type="PROSITE" id="PS51892">
    <property type="entry name" value="SUBTILASE"/>
    <property type="match status" value="1"/>
</dbReference>
<evidence type="ECO:0000256" key="7">
    <source>
        <dbReference type="PROSITE-ProRule" id="PRU01240"/>
    </source>
</evidence>
<name>A0ABS2YID9_POLSP</name>
<evidence type="ECO:0000256" key="4">
    <source>
        <dbReference type="ARBA" id="ARBA00022801"/>
    </source>
</evidence>
<dbReference type="InterPro" id="IPR023828">
    <property type="entry name" value="Peptidase_S8_Ser-AS"/>
</dbReference>
<evidence type="ECO:0000256" key="8">
    <source>
        <dbReference type="SAM" id="MobiDB-lite"/>
    </source>
</evidence>
<keyword evidence="1" id="KW-0645">Protease</keyword>
<dbReference type="SUPFAM" id="SSF52743">
    <property type="entry name" value="Subtilisin-like"/>
    <property type="match status" value="1"/>
</dbReference>
<dbReference type="SUPFAM" id="SSF49785">
    <property type="entry name" value="Galactose-binding domain-like"/>
    <property type="match status" value="1"/>
</dbReference>
<comment type="caution">
    <text evidence="7">Lacks conserved residue(s) required for the propagation of feature annotation.</text>
</comment>
<dbReference type="InterPro" id="IPR036852">
    <property type="entry name" value="Peptidase_S8/S53_dom_sf"/>
</dbReference>
<evidence type="ECO:0000259" key="9">
    <source>
        <dbReference type="PROSITE" id="PS51829"/>
    </source>
</evidence>
<comment type="similarity">
    <text evidence="7">Belongs to the peptidase S8 family.</text>
</comment>
<dbReference type="InterPro" id="IPR000209">
    <property type="entry name" value="Peptidase_S8/S53_dom"/>
</dbReference>
<keyword evidence="11" id="KW-1185">Reference proteome</keyword>
<accession>A0ABS2YID9</accession>
<dbReference type="Pfam" id="PF01483">
    <property type="entry name" value="P_proprotein"/>
    <property type="match status" value="1"/>
</dbReference>
<feature type="compositionally biased region" description="Polar residues" evidence="8">
    <location>
        <begin position="540"/>
        <end position="549"/>
    </location>
</feature>
<gene>
    <name evidence="10" type="primary">Neca</name>
    <name evidence="10" type="ORF">GTO93_0020433</name>
</gene>
<dbReference type="InterPro" id="IPR034182">
    <property type="entry name" value="Kexin/furin"/>
</dbReference>
<dbReference type="Pfam" id="PF00082">
    <property type="entry name" value="Peptidase_S8"/>
    <property type="match status" value="1"/>
</dbReference>
<dbReference type="InterPro" id="IPR008979">
    <property type="entry name" value="Galactose-bd-like_sf"/>
</dbReference>
<evidence type="ECO:0000256" key="6">
    <source>
        <dbReference type="ARBA" id="ARBA00023157"/>
    </source>
</evidence>
<dbReference type="EMBL" id="JAAWVQ010158335">
    <property type="protein sequence ID" value="MBN3286509.1"/>
    <property type="molecule type" value="Genomic_DNA"/>
</dbReference>
<keyword evidence="3" id="KW-0732">Signal</keyword>
<comment type="caution">
    <text evidence="10">The sequence shown here is derived from an EMBL/GenBank/DDBJ whole genome shotgun (WGS) entry which is preliminary data.</text>
</comment>
<evidence type="ECO:0000256" key="2">
    <source>
        <dbReference type="ARBA" id="ARBA00022685"/>
    </source>
</evidence>
<feature type="domain" description="P/Homo B" evidence="9">
    <location>
        <begin position="317"/>
        <end position="476"/>
    </location>
</feature>
<dbReference type="Gene3D" id="3.40.50.200">
    <property type="entry name" value="Peptidase S8/S53 domain"/>
    <property type="match status" value="1"/>
</dbReference>
<evidence type="ECO:0000256" key="5">
    <source>
        <dbReference type="ARBA" id="ARBA00022825"/>
    </source>
</evidence>
<evidence type="ECO:0000313" key="10">
    <source>
        <dbReference type="EMBL" id="MBN3286509.1"/>
    </source>
</evidence>
<proteinExistence type="inferred from homology"/>
<sequence length="598" mass="65527">MEANNSFCGVGIAFHSKIGGIRLLDGPVTDSMEATALTYNNHFIDIYTCCWGPKDNGKKMAGPGKLTAKALRMGSEKGRKGKGSIFVWASGNGGMVNDHCGADGYVSSIYTIAIGAITHYGLPAFFGEPCPAVMAVTLTGAIYGGGEPLPLVTATNVDEGCVTHFTGTSSAAPMASGILALVLEANPELTWRDVQHLIAKTAKIPNPMEPGWWINGGGYHIHDRGPNTDPCGTPLVTTLHSEVFPLISTFCFLHVNHSLIHVHVYGFGLLDAGLLVQQAVGWKTVRPQRICSEEVILNPASLPFLTHFMCHVTSSSRVAGQSRLFQSIFKTCTVIVPVQNMLLISLRILSPGGSVEVHVHTEACRGGKNAINVLEHVQPVVSITSVCRGDLSIDLLSPFGTKSRLLGTRHNDYSGAGLKNWTLMSVHSWGEDPRGMWSMKVTDNVNTVFKCFRSDFEQAAGTVLRVKMIFYGTFDPKKKCHDNQHRSLVSMGERYTINLDSKELKSDLSQKAIIQEEFEIENSNKINANDIPSPHKKKNLMTQNNSKSVKSFKPKEMDDTDGSNFAPHLKLLWNTLRNNINWVQYKSKTREHSPQVEH</sequence>
<evidence type="ECO:0000256" key="3">
    <source>
        <dbReference type="ARBA" id="ARBA00022729"/>
    </source>
</evidence>
<feature type="region of interest" description="Disordered" evidence="8">
    <location>
        <begin position="526"/>
        <end position="560"/>
    </location>
</feature>
<keyword evidence="5" id="KW-0720">Serine protease</keyword>
<dbReference type="PROSITE" id="PS00138">
    <property type="entry name" value="SUBTILASE_SER"/>
    <property type="match status" value="1"/>
</dbReference>
<keyword evidence="2" id="KW-0165">Cleavage on pair of basic residues</keyword>
<dbReference type="InterPro" id="IPR002884">
    <property type="entry name" value="P_dom"/>
</dbReference>
<evidence type="ECO:0000313" key="11">
    <source>
        <dbReference type="Proteomes" id="UP001166093"/>
    </source>
</evidence>
<organism evidence="10 11">
    <name type="scientific">Polyodon spathula</name>
    <name type="common">North American paddlefish</name>
    <name type="synonym">Squalus spathula</name>
    <dbReference type="NCBI Taxonomy" id="7913"/>
    <lineage>
        <taxon>Eukaryota</taxon>
        <taxon>Metazoa</taxon>
        <taxon>Chordata</taxon>
        <taxon>Craniata</taxon>
        <taxon>Vertebrata</taxon>
        <taxon>Euteleostomi</taxon>
        <taxon>Actinopterygii</taxon>
        <taxon>Chondrostei</taxon>
        <taxon>Acipenseriformes</taxon>
        <taxon>Polyodontidae</taxon>
        <taxon>Polyodon</taxon>
    </lineage>
</organism>
<protein>
    <submittedName>
        <fullName evidence="10">NECA endoprotease</fullName>
    </submittedName>
</protein>
<keyword evidence="6" id="KW-1015">Disulfide bond</keyword>
<dbReference type="PROSITE" id="PS51829">
    <property type="entry name" value="P_HOMO_B"/>
    <property type="match status" value="1"/>
</dbReference>
<dbReference type="PANTHER" id="PTHR42884">
    <property type="entry name" value="PROPROTEIN CONVERTASE SUBTILISIN/KEXIN-RELATED"/>
    <property type="match status" value="1"/>
</dbReference>
<evidence type="ECO:0000256" key="1">
    <source>
        <dbReference type="ARBA" id="ARBA00022670"/>
    </source>
</evidence>
<keyword evidence="4" id="KW-0378">Hydrolase</keyword>
<dbReference type="CDD" id="cd04059">
    <property type="entry name" value="Peptidases_S8_Protein_convertases_Kexins_Furin-like"/>
    <property type="match status" value="1"/>
</dbReference>
<dbReference type="Proteomes" id="UP001166093">
    <property type="component" value="Unassembled WGS sequence"/>
</dbReference>
<feature type="non-terminal residue" evidence="10">
    <location>
        <position position="1"/>
    </location>
</feature>
<dbReference type="PANTHER" id="PTHR42884:SF23">
    <property type="entry name" value="FURIN-LIKE PROTEASE 2"/>
    <property type="match status" value="1"/>
</dbReference>
<dbReference type="Gene3D" id="2.60.120.260">
    <property type="entry name" value="Galactose-binding domain-like"/>
    <property type="match status" value="1"/>
</dbReference>